<evidence type="ECO:0000313" key="4">
    <source>
        <dbReference type="EMBL" id="KAH6836036.1"/>
    </source>
</evidence>
<evidence type="ECO:0000313" key="5">
    <source>
        <dbReference type="Proteomes" id="UP001190926"/>
    </source>
</evidence>
<dbReference type="Proteomes" id="UP001190926">
    <property type="component" value="Unassembled WGS sequence"/>
</dbReference>
<evidence type="ECO:0000259" key="2">
    <source>
        <dbReference type="Pfam" id="PF03101"/>
    </source>
</evidence>
<feature type="region of interest" description="Disordered" evidence="1">
    <location>
        <begin position="20"/>
        <end position="45"/>
    </location>
</feature>
<dbReference type="Pfam" id="PF03101">
    <property type="entry name" value="FAR1"/>
    <property type="match status" value="1"/>
</dbReference>
<dbReference type="EMBL" id="SDAM02000027">
    <property type="protein sequence ID" value="KAH6836036.1"/>
    <property type="molecule type" value="Genomic_DNA"/>
</dbReference>
<evidence type="ECO:0000259" key="3">
    <source>
        <dbReference type="Pfam" id="PF10551"/>
    </source>
</evidence>
<gene>
    <name evidence="4" type="ORF">C2S53_002198</name>
</gene>
<protein>
    <recommendedName>
        <fullName evidence="6">Protein FAR1-RELATED SEQUENCE</fullName>
    </recommendedName>
</protein>
<accession>A0AAD4PE77</accession>
<organism evidence="4 5">
    <name type="scientific">Perilla frutescens var. hirtella</name>
    <name type="common">Perilla citriodora</name>
    <name type="synonym">Perilla setoyensis</name>
    <dbReference type="NCBI Taxonomy" id="608512"/>
    <lineage>
        <taxon>Eukaryota</taxon>
        <taxon>Viridiplantae</taxon>
        <taxon>Streptophyta</taxon>
        <taxon>Embryophyta</taxon>
        <taxon>Tracheophyta</taxon>
        <taxon>Spermatophyta</taxon>
        <taxon>Magnoliopsida</taxon>
        <taxon>eudicotyledons</taxon>
        <taxon>Gunneridae</taxon>
        <taxon>Pentapetalae</taxon>
        <taxon>asterids</taxon>
        <taxon>lamiids</taxon>
        <taxon>Lamiales</taxon>
        <taxon>Lamiaceae</taxon>
        <taxon>Nepetoideae</taxon>
        <taxon>Elsholtzieae</taxon>
        <taxon>Perilla</taxon>
    </lineage>
</organism>
<comment type="caution">
    <text evidence="4">The sequence shown here is derived from an EMBL/GenBank/DDBJ whole genome shotgun (WGS) entry which is preliminary data.</text>
</comment>
<dbReference type="InterPro" id="IPR018289">
    <property type="entry name" value="MULE_transposase_dom"/>
</dbReference>
<name>A0AAD4PE77_PERFH</name>
<keyword evidence="5" id="KW-1185">Reference proteome</keyword>
<sequence>MELPTDNTIDDEREIYDLTIDDEECGGEGMEPPTDNTVGEDEDADATVDAHNLDDDVSGAIDHEIPTSGNGESQLEGGQVNGGAGPRSGMLYATIDSLFDDYQAHARRSGFSAVKRTNRKMYDEKELKYAQFVCSKAGKRNSRLLSKKTDCEARLNAKKLADGSWVVGKIISEHNHDLDPSYSILMPAHRQLTVHQKRQLEAIDIAGIRPCKNIRLLEVQCGGPENLGALRKDCQNYIEERRRMMIGDGDAEAVRNLFNRLKLRDGNFYHLMDTDNEGHLRNVLWIYPRSRAAYEDFHDAVSFDTTYLVNRHQMPFAAFIGVNHHGHFILLGCALVTQENTSSFKWMFSNWLAAMGGVAHVGIITDQDESIKQALFEVMPDTIHRYCIWHIMAKLPIKFRGVADYNKVVTKWKGNVYDSLDKDTFETKWA</sequence>
<dbReference type="PANTHER" id="PTHR47718:SF13">
    <property type="entry name" value="OS09G0290500 PROTEIN"/>
    <property type="match status" value="1"/>
</dbReference>
<dbReference type="Pfam" id="PF10551">
    <property type="entry name" value="MULE"/>
    <property type="match status" value="1"/>
</dbReference>
<dbReference type="AlphaFoldDB" id="A0AAD4PE77"/>
<feature type="domain" description="FAR1" evidence="2">
    <location>
        <begin position="102"/>
        <end position="179"/>
    </location>
</feature>
<feature type="domain" description="MULE transposase" evidence="3">
    <location>
        <begin position="301"/>
        <end position="394"/>
    </location>
</feature>
<dbReference type="PANTHER" id="PTHR47718">
    <property type="entry name" value="OS01G0519700 PROTEIN"/>
    <property type="match status" value="1"/>
</dbReference>
<reference evidence="4 5" key="1">
    <citation type="journal article" date="2021" name="Nat. Commun.">
        <title>Incipient diploidization of the medicinal plant Perilla within 10,000 years.</title>
        <authorList>
            <person name="Zhang Y."/>
            <person name="Shen Q."/>
            <person name="Leng L."/>
            <person name="Zhang D."/>
            <person name="Chen S."/>
            <person name="Shi Y."/>
            <person name="Ning Z."/>
            <person name="Chen S."/>
        </authorList>
    </citation>
    <scope>NUCLEOTIDE SEQUENCE [LARGE SCALE GENOMIC DNA]</scope>
    <source>
        <strain evidence="5">cv. PC099</strain>
    </source>
</reference>
<dbReference type="InterPro" id="IPR004330">
    <property type="entry name" value="FAR1_DNA_bnd_dom"/>
</dbReference>
<feature type="region of interest" description="Disordered" evidence="1">
    <location>
        <begin position="58"/>
        <end position="84"/>
    </location>
</feature>
<proteinExistence type="predicted"/>
<evidence type="ECO:0000256" key="1">
    <source>
        <dbReference type="SAM" id="MobiDB-lite"/>
    </source>
</evidence>
<evidence type="ECO:0008006" key="6">
    <source>
        <dbReference type="Google" id="ProtNLM"/>
    </source>
</evidence>